<dbReference type="Proteomes" id="UP000587880">
    <property type="component" value="Unassembled WGS sequence"/>
</dbReference>
<sequence length="115" mass="12886">MDKSFIIGHEKIESDFGYFPSFHDDVINKIEISNEGITFIIDIENPPTGMSSYPKVKLMFCGVNDYYLEGEIYGCASIILDIQFIKVDDYIETQISSSLGACGTIRSNKVEIGLQ</sequence>
<accession>A0A7X9XRK3</accession>
<reference evidence="1 2" key="1">
    <citation type="submission" date="2020-04" db="EMBL/GenBank/DDBJ databases">
        <authorList>
            <person name="Hitch T.C.A."/>
            <person name="Wylensek D."/>
            <person name="Clavel T."/>
        </authorList>
    </citation>
    <scope>NUCLEOTIDE SEQUENCE [LARGE SCALE GENOMIC DNA]</scope>
    <source>
        <strain evidence="1 2">WB01_NA02</strain>
    </source>
</reference>
<name>A0A7X9XRK3_CLOBE</name>
<gene>
    <name evidence="1" type="ORF">HF849_23395</name>
</gene>
<dbReference type="RefSeq" id="WP_168983329.1">
    <property type="nucleotide sequence ID" value="NZ_JABAGD010000069.1"/>
</dbReference>
<dbReference type="AlphaFoldDB" id="A0A7X9XRK3"/>
<protein>
    <submittedName>
        <fullName evidence="1">Uncharacterized protein</fullName>
    </submittedName>
</protein>
<dbReference type="EMBL" id="JABAGD010000069">
    <property type="protein sequence ID" value="NMF07624.1"/>
    <property type="molecule type" value="Genomic_DNA"/>
</dbReference>
<comment type="caution">
    <text evidence="1">The sequence shown here is derived from an EMBL/GenBank/DDBJ whole genome shotgun (WGS) entry which is preliminary data.</text>
</comment>
<evidence type="ECO:0000313" key="2">
    <source>
        <dbReference type="Proteomes" id="UP000587880"/>
    </source>
</evidence>
<evidence type="ECO:0000313" key="1">
    <source>
        <dbReference type="EMBL" id="NMF07624.1"/>
    </source>
</evidence>
<organism evidence="1 2">
    <name type="scientific">Clostridium beijerinckii</name>
    <name type="common">Clostridium MP</name>
    <dbReference type="NCBI Taxonomy" id="1520"/>
    <lineage>
        <taxon>Bacteria</taxon>
        <taxon>Bacillati</taxon>
        <taxon>Bacillota</taxon>
        <taxon>Clostridia</taxon>
        <taxon>Eubacteriales</taxon>
        <taxon>Clostridiaceae</taxon>
        <taxon>Clostridium</taxon>
    </lineage>
</organism>
<proteinExistence type="predicted"/>